<dbReference type="Pfam" id="PF00069">
    <property type="entry name" value="Pkinase"/>
    <property type="match status" value="1"/>
</dbReference>
<feature type="domain" description="Protein kinase" evidence="7">
    <location>
        <begin position="275"/>
        <end position="561"/>
    </location>
</feature>
<organism evidence="9 10">
    <name type="scientific">Plectus sambesii</name>
    <dbReference type="NCBI Taxonomy" id="2011161"/>
    <lineage>
        <taxon>Eukaryota</taxon>
        <taxon>Metazoa</taxon>
        <taxon>Ecdysozoa</taxon>
        <taxon>Nematoda</taxon>
        <taxon>Chromadorea</taxon>
        <taxon>Plectida</taxon>
        <taxon>Plectina</taxon>
        <taxon>Plectoidea</taxon>
        <taxon>Plectidae</taxon>
        <taxon>Plectus</taxon>
    </lineage>
</organism>
<dbReference type="PROSITE" id="PS00107">
    <property type="entry name" value="PROTEIN_KINASE_ATP"/>
    <property type="match status" value="1"/>
</dbReference>
<keyword evidence="3" id="KW-0418">Kinase</keyword>
<dbReference type="WBParaSite" id="PSAMB.scaffold13size135047.g309.t1">
    <property type="protein sequence ID" value="PSAMB.scaffold13size135047.g309.t1"/>
    <property type="gene ID" value="PSAMB.scaffold13size135047.g309"/>
</dbReference>
<evidence type="ECO:0000313" key="10">
    <source>
        <dbReference type="WBParaSite" id="PSAMB.scaffold13size135047.g309.t1"/>
    </source>
</evidence>
<keyword evidence="9" id="KW-1185">Reference proteome</keyword>
<dbReference type="SUPFAM" id="SSF56112">
    <property type="entry name" value="Protein kinase-like (PK-like)"/>
    <property type="match status" value="1"/>
</dbReference>
<keyword evidence="1" id="KW-0808">Transferase</keyword>
<sequence>MGLSIKVLVTALVGISRWQWTNDSKGSADDATRTFTLFIAKSYVSGSLASRAFRPRILSPAPTIMEERHVAALESQKNLLCMEMRAKKVVKRLLSKHIFTDYMANEILASGAVFVFVIFSDVLGSDFLQAIEKPEFYRRNERLLSILKECGPNAYDTFLKALKKSRQFSLIEALQKSAYGGLNIGCQSASSETTSRLSDLSDTADSGIAGLSKSEGSAVPFTLHNVPTSVLERLDIHDHGNQLSGSNQGRWARKKFSLKTLLAQDAANECSIEEWDRLEQLGSGAFGMVFRCIDRTTGREVAGKYAKLILPGGALLPAEEARVRKDIEPVLAEVRTMIRLNHDRVLKCFGYRTTDRDLIIFTEFMANGSVLDAIRHKGGPLDEKLAIKYLRQATEGLVYIHNLPLFSNTSEALLHRDLKCDNLLLDQDDNVKLADFGIATTVQLKNGLTASTFASAEKGIKGTLLHMAPEALQSKRFSRKSDIWSMGCTAVEMLTTMPPHYETTVDWDQNKFLFTAGSGQLEYSGRHLCPNASSLMQTLLDRIFQRAELRPSSQNLLDELLTMDSSD</sequence>
<dbReference type="PROSITE" id="PS50011">
    <property type="entry name" value="PROTEIN_KINASE_DOM"/>
    <property type="match status" value="1"/>
</dbReference>
<feature type="domain" description="CARD" evidence="8">
    <location>
        <begin position="65"/>
        <end position="177"/>
    </location>
</feature>
<dbReference type="InterPro" id="IPR000719">
    <property type="entry name" value="Prot_kinase_dom"/>
</dbReference>
<dbReference type="PROSITE" id="PS00108">
    <property type="entry name" value="PROTEIN_KINASE_ST"/>
    <property type="match status" value="1"/>
</dbReference>
<keyword evidence="2 5" id="KW-0547">Nucleotide-binding</keyword>
<dbReference type="InterPro" id="IPR011009">
    <property type="entry name" value="Kinase-like_dom_sf"/>
</dbReference>
<feature type="binding site" evidence="5">
    <location>
        <position position="304"/>
    </location>
    <ligand>
        <name>ATP</name>
        <dbReference type="ChEBI" id="CHEBI:30616"/>
    </ligand>
</feature>
<dbReference type="InterPro" id="IPR050538">
    <property type="entry name" value="MAP_kinase_kinase_kinase"/>
</dbReference>
<evidence type="ECO:0000259" key="7">
    <source>
        <dbReference type="PROSITE" id="PS50011"/>
    </source>
</evidence>
<keyword evidence="4 5" id="KW-0067">ATP-binding</keyword>
<evidence type="ECO:0000256" key="2">
    <source>
        <dbReference type="ARBA" id="ARBA00022741"/>
    </source>
</evidence>
<evidence type="ECO:0000313" key="9">
    <source>
        <dbReference type="Proteomes" id="UP000887566"/>
    </source>
</evidence>
<dbReference type="PANTHER" id="PTHR48016">
    <property type="entry name" value="MAP KINASE KINASE KINASE SSK2-RELATED-RELATED"/>
    <property type="match status" value="1"/>
</dbReference>
<evidence type="ECO:0000256" key="1">
    <source>
        <dbReference type="ARBA" id="ARBA00022679"/>
    </source>
</evidence>
<dbReference type="Gene3D" id="1.10.533.10">
    <property type="entry name" value="Death Domain, Fas"/>
    <property type="match status" value="1"/>
</dbReference>
<dbReference type="InterPro" id="IPR008271">
    <property type="entry name" value="Ser/Thr_kinase_AS"/>
</dbReference>
<dbReference type="InterPro" id="IPR011029">
    <property type="entry name" value="DEATH-like_dom_sf"/>
</dbReference>
<evidence type="ECO:0000259" key="8">
    <source>
        <dbReference type="PROSITE" id="PS50209"/>
    </source>
</evidence>
<dbReference type="GO" id="GO:0005524">
    <property type="term" value="F:ATP binding"/>
    <property type="evidence" value="ECO:0007669"/>
    <property type="project" value="UniProtKB-UniRule"/>
</dbReference>
<dbReference type="SMART" id="SM00220">
    <property type="entry name" value="S_TKc"/>
    <property type="match status" value="1"/>
</dbReference>
<evidence type="ECO:0000256" key="3">
    <source>
        <dbReference type="ARBA" id="ARBA00022777"/>
    </source>
</evidence>
<dbReference type="InterPro" id="IPR001315">
    <property type="entry name" value="CARD"/>
</dbReference>
<dbReference type="PANTHER" id="PTHR48016:SF56">
    <property type="entry name" value="MAPKK KINASE"/>
    <property type="match status" value="1"/>
</dbReference>
<dbReference type="GO" id="GO:0004672">
    <property type="term" value="F:protein kinase activity"/>
    <property type="evidence" value="ECO:0007669"/>
    <property type="project" value="InterPro"/>
</dbReference>
<name>A0A914UZP7_9BILA</name>
<dbReference type="SUPFAM" id="SSF47986">
    <property type="entry name" value="DEATH domain"/>
    <property type="match status" value="1"/>
</dbReference>
<dbReference type="InterPro" id="IPR017441">
    <property type="entry name" value="Protein_kinase_ATP_BS"/>
</dbReference>
<evidence type="ECO:0000256" key="6">
    <source>
        <dbReference type="SAM" id="SignalP"/>
    </source>
</evidence>
<dbReference type="Gene3D" id="1.10.510.10">
    <property type="entry name" value="Transferase(Phosphotransferase) domain 1"/>
    <property type="match status" value="1"/>
</dbReference>
<dbReference type="PROSITE" id="PS50209">
    <property type="entry name" value="CARD"/>
    <property type="match status" value="1"/>
</dbReference>
<dbReference type="AlphaFoldDB" id="A0A914UZP7"/>
<protein>
    <submittedName>
        <fullName evidence="10">Protein kinase domain-containing protein</fullName>
    </submittedName>
</protein>
<evidence type="ECO:0000256" key="5">
    <source>
        <dbReference type="PROSITE-ProRule" id="PRU10141"/>
    </source>
</evidence>
<accession>A0A914UZP7</accession>
<reference evidence="10" key="1">
    <citation type="submission" date="2022-11" db="UniProtKB">
        <authorList>
            <consortium name="WormBaseParasite"/>
        </authorList>
    </citation>
    <scope>IDENTIFICATION</scope>
</reference>
<proteinExistence type="predicted"/>
<dbReference type="Proteomes" id="UP000887566">
    <property type="component" value="Unplaced"/>
</dbReference>
<feature type="chain" id="PRO_5037954458" evidence="6">
    <location>
        <begin position="19"/>
        <end position="567"/>
    </location>
</feature>
<feature type="signal peptide" evidence="6">
    <location>
        <begin position="1"/>
        <end position="18"/>
    </location>
</feature>
<dbReference type="CDD" id="cd01671">
    <property type="entry name" value="CARD"/>
    <property type="match status" value="1"/>
</dbReference>
<dbReference type="GO" id="GO:0042981">
    <property type="term" value="P:regulation of apoptotic process"/>
    <property type="evidence" value="ECO:0007669"/>
    <property type="project" value="InterPro"/>
</dbReference>
<keyword evidence="6" id="KW-0732">Signal</keyword>
<evidence type="ECO:0000256" key="4">
    <source>
        <dbReference type="ARBA" id="ARBA00022840"/>
    </source>
</evidence>